<sequence>MRLPVCLGNSHRACSIRRCRAGADPQTDERAGQCVDRSCVRAHGTNSFTCCVLFLFSGANTLTNDASLWRDEGF</sequence>
<protein>
    <submittedName>
        <fullName evidence="7">Uncharacterized protein</fullName>
    </submittedName>
</protein>
<evidence type="ECO:0000313" key="4">
    <source>
        <dbReference type="EMBL" id="VFR42267.1"/>
    </source>
</evidence>
<dbReference type="EMBL" id="CAADIH010000034">
    <property type="protein sequence ID" value="VFR50241.1"/>
    <property type="molecule type" value="Genomic_DNA"/>
</dbReference>
<reference evidence="7" key="1">
    <citation type="submission" date="2019-03" db="EMBL/GenBank/DDBJ databases">
        <authorList>
            <person name="Danneels B."/>
        </authorList>
    </citation>
    <scope>NUCLEOTIDE SEQUENCE</scope>
</reference>
<dbReference type="EMBL" id="CAADIJ010000020">
    <property type="protein sequence ID" value="VFR79156.1"/>
    <property type="molecule type" value="Genomic_DNA"/>
</dbReference>
<evidence type="ECO:0000313" key="5">
    <source>
        <dbReference type="EMBL" id="VFR49439.1"/>
    </source>
</evidence>
<accession>A0A484TL11</accession>
<evidence type="ECO:0000313" key="6">
    <source>
        <dbReference type="EMBL" id="VFR50241.1"/>
    </source>
</evidence>
<name>A0A484TL11_9ZZZZ</name>
<dbReference type="AlphaFoldDB" id="A0A484TL11"/>
<evidence type="ECO:0000313" key="1">
    <source>
        <dbReference type="EMBL" id="VFR17964.1"/>
    </source>
</evidence>
<evidence type="ECO:0000313" key="9">
    <source>
        <dbReference type="EMBL" id="VFR87855.1"/>
    </source>
</evidence>
<evidence type="ECO:0000313" key="7">
    <source>
        <dbReference type="EMBL" id="VFR74911.1"/>
    </source>
</evidence>
<dbReference type="EMBL" id="CAADIF010000008">
    <property type="protein sequence ID" value="VFR74911.1"/>
    <property type="molecule type" value="Genomic_DNA"/>
</dbReference>
<dbReference type="EMBL" id="CAADIA010000004">
    <property type="protein sequence ID" value="VFR24785.1"/>
    <property type="molecule type" value="Genomic_DNA"/>
</dbReference>
<proteinExistence type="predicted"/>
<gene>
    <name evidence="4" type="ORF">ANDA3_2510</name>
    <name evidence="3" type="ORF">ANDO1_2441</name>
    <name evidence="1" type="ORF">ANDO2_2346</name>
    <name evidence="2" type="ORF">ANK1_2263</name>
    <name evidence="7" type="ORF">ANK2_2264</name>
    <name evidence="5" type="ORF">BER1_2487</name>
    <name evidence="6" type="ORF">BER2_2449</name>
    <name evidence="9" type="ORF">DAR2_2378</name>
    <name evidence="8" type="ORF">DAR3_2376</name>
</gene>
<evidence type="ECO:0000313" key="8">
    <source>
        <dbReference type="EMBL" id="VFR79156.1"/>
    </source>
</evidence>
<evidence type="ECO:0000313" key="2">
    <source>
        <dbReference type="EMBL" id="VFR24785.1"/>
    </source>
</evidence>
<dbReference type="EMBL" id="CAADHZ010000026">
    <property type="protein sequence ID" value="VFR35666.1"/>
    <property type="molecule type" value="Genomic_DNA"/>
</dbReference>
<dbReference type="EMBL" id="CAADIB010000002">
    <property type="protein sequence ID" value="VFR17964.1"/>
    <property type="molecule type" value="Genomic_DNA"/>
</dbReference>
<evidence type="ECO:0000313" key="3">
    <source>
        <dbReference type="EMBL" id="VFR35666.1"/>
    </source>
</evidence>
<organism evidence="7">
    <name type="scientific">plant metagenome</name>
    <dbReference type="NCBI Taxonomy" id="1297885"/>
    <lineage>
        <taxon>unclassified sequences</taxon>
        <taxon>metagenomes</taxon>
        <taxon>organismal metagenomes</taxon>
    </lineage>
</organism>
<dbReference type="EMBL" id="CAADIE010000035">
    <property type="protein sequence ID" value="VFR49439.1"/>
    <property type="molecule type" value="Genomic_DNA"/>
</dbReference>
<dbReference type="EMBL" id="CAADIL010000034">
    <property type="protein sequence ID" value="VFR87855.1"/>
    <property type="molecule type" value="Genomic_DNA"/>
</dbReference>
<dbReference type="EMBL" id="CAADIC010000027">
    <property type="protein sequence ID" value="VFR42267.1"/>
    <property type="molecule type" value="Genomic_DNA"/>
</dbReference>